<feature type="transmembrane region" description="Helical" evidence="5">
    <location>
        <begin position="6"/>
        <end position="26"/>
    </location>
</feature>
<sequence>MLKWAIIFAIISLVAGWLGFGTLSGVAAGIAKVLFAIFVIIFLIALLAVIGVIHML</sequence>
<comment type="caution">
    <text evidence="5">Lacks conserved residue(s) required for the propagation of feature annotation.</text>
</comment>
<name>A0A370WW16_9GAMM</name>
<dbReference type="HAMAP" id="MF_01361">
    <property type="entry name" value="UPF0391"/>
    <property type="match status" value="1"/>
</dbReference>
<gene>
    <name evidence="6" type="ORF">DWU98_15180</name>
</gene>
<evidence type="ECO:0000256" key="3">
    <source>
        <dbReference type="ARBA" id="ARBA00022989"/>
    </source>
</evidence>
<organism evidence="6 7">
    <name type="scientific">Dyella monticola</name>
    <dbReference type="NCBI Taxonomy" id="1927958"/>
    <lineage>
        <taxon>Bacteria</taxon>
        <taxon>Pseudomonadati</taxon>
        <taxon>Pseudomonadota</taxon>
        <taxon>Gammaproteobacteria</taxon>
        <taxon>Lysobacterales</taxon>
        <taxon>Rhodanobacteraceae</taxon>
        <taxon>Dyella</taxon>
    </lineage>
</organism>
<protein>
    <recommendedName>
        <fullName evidence="5">UPF0391 membrane protein DWU98_15180</fullName>
    </recommendedName>
</protein>
<evidence type="ECO:0000256" key="4">
    <source>
        <dbReference type="ARBA" id="ARBA00023136"/>
    </source>
</evidence>
<keyword evidence="1 5" id="KW-1003">Cell membrane</keyword>
<dbReference type="InterPro" id="IPR009760">
    <property type="entry name" value="DUF1328"/>
</dbReference>
<accession>A0A370WW16</accession>
<dbReference type="Pfam" id="PF07043">
    <property type="entry name" value="DUF1328"/>
    <property type="match status" value="1"/>
</dbReference>
<proteinExistence type="inferred from homology"/>
<evidence type="ECO:0000256" key="1">
    <source>
        <dbReference type="ARBA" id="ARBA00022475"/>
    </source>
</evidence>
<dbReference type="RefSeq" id="WP_115496412.1">
    <property type="nucleotide sequence ID" value="NZ_QRBE01000009.1"/>
</dbReference>
<dbReference type="PIRSF" id="PIRSF036466">
    <property type="entry name" value="UCP036466"/>
    <property type="match status" value="1"/>
</dbReference>
<dbReference type="Proteomes" id="UP000254258">
    <property type="component" value="Unassembled WGS sequence"/>
</dbReference>
<evidence type="ECO:0000313" key="6">
    <source>
        <dbReference type="EMBL" id="RDS80246.1"/>
    </source>
</evidence>
<dbReference type="AlphaFoldDB" id="A0A370WW16"/>
<keyword evidence="4 5" id="KW-0472">Membrane</keyword>
<dbReference type="EMBL" id="QRBE01000009">
    <property type="protein sequence ID" value="RDS80246.1"/>
    <property type="molecule type" value="Genomic_DNA"/>
</dbReference>
<keyword evidence="2 5" id="KW-0812">Transmembrane</keyword>
<comment type="similarity">
    <text evidence="5">Belongs to the UPF0391 family.</text>
</comment>
<evidence type="ECO:0000313" key="7">
    <source>
        <dbReference type="Proteomes" id="UP000254258"/>
    </source>
</evidence>
<evidence type="ECO:0000256" key="2">
    <source>
        <dbReference type="ARBA" id="ARBA00022692"/>
    </source>
</evidence>
<comment type="caution">
    <text evidence="6">The sequence shown here is derived from an EMBL/GenBank/DDBJ whole genome shotgun (WGS) entry which is preliminary data.</text>
</comment>
<evidence type="ECO:0000256" key="5">
    <source>
        <dbReference type="HAMAP-Rule" id="MF_01361"/>
    </source>
</evidence>
<keyword evidence="7" id="KW-1185">Reference proteome</keyword>
<dbReference type="GO" id="GO:0005886">
    <property type="term" value="C:plasma membrane"/>
    <property type="evidence" value="ECO:0007669"/>
    <property type="project" value="UniProtKB-UniRule"/>
</dbReference>
<feature type="transmembrane region" description="Helical" evidence="5">
    <location>
        <begin position="33"/>
        <end position="53"/>
    </location>
</feature>
<reference evidence="6 7" key="1">
    <citation type="submission" date="2018-07" db="EMBL/GenBank/DDBJ databases">
        <title>Dyella monticola sp. nov. and Dyella psychrodurans sp. nov. isolated from monsoon evergreen broad-leaved forest soil of Dinghu Mountain, China.</title>
        <authorList>
            <person name="Gao Z."/>
            <person name="Qiu L."/>
        </authorList>
    </citation>
    <scope>NUCLEOTIDE SEQUENCE [LARGE SCALE GENOMIC DNA]</scope>
    <source>
        <strain evidence="6 7">4G-K06</strain>
    </source>
</reference>
<keyword evidence="3 5" id="KW-1133">Transmembrane helix</keyword>